<dbReference type="OrthoDB" id="377083at2759"/>
<feature type="transmembrane region" description="Helical" evidence="1">
    <location>
        <begin position="12"/>
        <end position="33"/>
    </location>
</feature>
<keyword evidence="3" id="KW-1185">Reference proteome</keyword>
<keyword evidence="1" id="KW-1133">Transmembrane helix</keyword>
<keyword evidence="1" id="KW-0812">Transmembrane</keyword>
<dbReference type="EMBL" id="CAJVPS010006606">
    <property type="protein sequence ID" value="CAG8627096.1"/>
    <property type="molecule type" value="Genomic_DNA"/>
</dbReference>
<protein>
    <submittedName>
        <fullName evidence="2">10772_t:CDS:1</fullName>
    </submittedName>
</protein>
<feature type="transmembrane region" description="Helical" evidence="1">
    <location>
        <begin position="68"/>
        <end position="87"/>
    </location>
</feature>
<dbReference type="Proteomes" id="UP000789508">
    <property type="component" value="Unassembled WGS sequence"/>
</dbReference>
<dbReference type="InterPro" id="IPR037997">
    <property type="entry name" value="Dgk1-like"/>
</dbReference>
<dbReference type="AlphaFoldDB" id="A0A9N9D9G9"/>
<organism evidence="2 3">
    <name type="scientific">Ambispora leptoticha</name>
    <dbReference type="NCBI Taxonomy" id="144679"/>
    <lineage>
        <taxon>Eukaryota</taxon>
        <taxon>Fungi</taxon>
        <taxon>Fungi incertae sedis</taxon>
        <taxon>Mucoromycota</taxon>
        <taxon>Glomeromycotina</taxon>
        <taxon>Glomeromycetes</taxon>
        <taxon>Archaeosporales</taxon>
        <taxon>Ambisporaceae</taxon>
        <taxon>Ambispora</taxon>
    </lineage>
</organism>
<dbReference type="GO" id="GO:0004143">
    <property type="term" value="F:ATP-dependent diacylglycerol kinase activity"/>
    <property type="evidence" value="ECO:0007669"/>
    <property type="project" value="InterPro"/>
</dbReference>
<feature type="transmembrane region" description="Helical" evidence="1">
    <location>
        <begin position="99"/>
        <end position="116"/>
    </location>
</feature>
<evidence type="ECO:0000313" key="2">
    <source>
        <dbReference type="EMBL" id="CAG8627096.1"/>
    </source>
</evidence>
<proteinExistence type="predicted"/>
<feature type="transmembrane region" description="Helical" evidence="1">
    <location>
        <begin position="128"/>
        <end position="147"/>
    </location>
</feature>
<evidence type="ECO:0000313" key="3">
    <source>
        <dbReference type="Proteomes" id="UP000789508"/>
    </source>
</evidence>
<gene>
    <name evidence="2" type="ORF">ALEPTO_LOCUS9206</name>
</gene>
<sequence length="240" mass="26810">MGLLPTPTNATLRALAVSYLYPALLLGSVEIYQRITRTSVSLTRKIIHLGAGTYMLATLYLFEQWQWTVFLMGSFVVLNAIFWRMRIFKAMDTQQATPGTVYFAFSCAFLLGWFHQGWEDGFPRGREYIAIAGIMAMTYGDAFAAIIGKRYGKHEYQVIGDGDNRRTLEGSQANFIASFLAVSITWMIMSPPELNNYWDIIFGSIIAAVASTAFEAISPRGTDNLTVPIGVSFTLSWLGY</sequence>
<keyword evidence="1" id="KW-0472">Membrane</keyword>
<feature type="transmembrane region" description="Helical" evidence="1">
    <location>
        <begin position="45"/>
        <end position="62"/>
    </location>
</feature>
<accession>A0A9N9D9G9</accession>
<dbReference type="PANTHER" id="PTHR31303:SF1">
    <property type="entry name" value="CTP-DEPENDENT DIACYLGLYCEROL KINASE 1"/>
    <property type="match status" value="1"/>
</dbReference>
<comment type="caution">
    <text evidence="2">The sequence shown here is derived from an EMBL/GenBank/DDBJ whole genome shotgun (WGS) entry which is preliminary data.</text>
</comment>
<feature type="transmembrane region" description="Helical" evidence="1">
    <location>
        <begin position="173"/>
        <end position="191"/>
    </location>
</feature>
<reference evidence="2" key="1">
    <citation type="submission" date="2021-06" db="EMBL/GenBank/DDBJ databases">
        <authorList>
            <person name="Kallberg Y."/>
            <person name="Tangrot J."/>
            <person name="Rosling A."/>
        </authorList>
    </citation>
    <scope>NUCLEOTIDE SEQUENCE</scope>
    <source>
        <strain evidence="2">FL130A</strain>
    </source>
</reference>
<name>A0A9N9D9G9_9GLOM</name>
<feature type="transmembrane region" description="Helical" evidence="1">
    <location>
        <begin position="197"/>
        <end position="217"/>
    </location>
</feature>
<evidence type="ECO:0000256" key="1">
    <source>
        <dbReference type="SAM" id="Phobius"/>
    </source>
</evidence>
<dbReference type="PANTHER" id="PTHR31303">
    <property type="entry name" value="CTP-DEPENDENT DIACYLGLYCEROL KINASE 1"/>
    <property type="match status" value="1"/>
</dbReference>